<sequence>MKVVKPKSEEDPGPRSDSAAMPYTPLPRGSKDAKNHKGVLPNADMCTMGNTRRETDSFAMTSSDTRPDTT</sequence>
<protein>
    <submittedName>
        <fullName evidence="2">Uncharacterized protein</fullName>
    </submittedName>
</protein>
<dbReference type="AlphaFoldDB" id="A0A0E9U885"/>
<dbReference type="EMBL" id="GBXM01046526">
    <property type="protein sequence ID" value="JAH62051.1"/>
    <property type="molecule type" value="Transcribed_RNA"/>
</dbReference>
<organism evidence="2">
    <name type="scientific">Anguilla anguilla</name>
    <name type="common">European freshwater eel</name>
    <name type="synonym">Muraena anguilla</name>
    <dbReference type="NCBI Taxonomy" id="7936"/>
    <lineage>
        <taxon>Eukaryota</taxon>
        <taxon>Metazoa</taxon>
        <taxon>Chordata</taxon>
        <taxon>Craniata</taxon>
        <taxon>Vertebrata</taxon>
        <taxon>Euteleostomi</taxon>
        <taxon>Actinopterygii</taxon>
        <taxon>Neopterygii</taxon>
        <taxon>Teleostei</taxon>
        <taxon>Anguilliformes</taxon>
        <taxon>Anguillidae</taxon>
        <taxon>Anguilla</taxon>
    </lineage>
</organism>
<feature type="compositionally biased region" description="Basic and acidic residues" evidence="1">
    <location>
        <begin position="1"/>
        <end position="14"/>
    </location>
</feature>
<evidence type="ECO:0000313" key="2">
    <source>
        <dbReference type="EMBL" id="JAH62051.1"/>
    </source>
</evidence>
<accession>A0A0E9U885</accession>
<reference evidence="2" key="1">
    <citation type="submission" date="2014-11" db="EMBL/GenBank/DDBJ databases">
        <authorList>
            <person name="Amaro Gonzalez C."/>
        </authorList>
    </citation>
    <scope>NUCLEOTIDE SEQUENCE</scope>
</reference>
<reference evidence="2" key="2">
    <citation type="journal article" date="2015" name="Fish Shellfish Immunol.">
        <title>Early steps in the European eel (Anguilla anguilla)-Vibrio vulnificus interaction in the gills: Role of the RtxA13 toxin.</title>
        <authorList>
            <person name="Callol A."/>
            <person name="Pajuelo D."/>
            <person name="Ebbesson L."/>
            <person name="Teles M."/>
            <person name="MacKenzie S."/>
            <person name="Amaro C."/>
        </authorList>
    </citation>
    <scope>NUCLEOTIDE SEQUENCE</scope>
</reference>
<feature type="region of interest" description="Disordered" evidence="1">
    <location>
        <begin position="1"/>
        <end position="70"/>
    </location>
</feature>
<name>A0A0E9U885_ANGAN</name>
<proteinExistence type="predicted"/>
<evidence type="ECO:0000256" key="1">
    <source>
        <dbReference type="SAM" id="MobiDB-lite"/>
    </source>
</evidence>